<dbReference type="AlphaFoldDB" id="A0AAW1JQX9"/>
<organism evidence="2 3">
    <name type="scientific">Saponaria officinalis</name>
    <name type="common">Common soapwort</name>
    <name type="synonym">Lychnis saponaria</name>
    <dbReference type="NCBI Taxonomy" id="3572"/>
    <lineage>
        <taxon>Eukaryota</taxon>
        <taxon>Viridiplantae</taxon>
        <taxon>Streptophyta</taxon>
        <taxon>Embryophyta</taxon>
        <taxon>Tracheophyta</taxon>
        <taxon>Spermatophyta</taxon>
        <taxon>Magnoliopsida</taxon>
        <taxon>eudicotyledons</taxon>
        <taxon>Gunneridae</taxon>
        <taxon>Pentapetalae</taxon>
        <taxon>Caryophyllales</taxon>
        <taxon>Caryophyllaceae</taxon>
        <taxon>Caryophylleae</taxon>
        <taxon>Saponaria</taxon>
    </lineage>
</organism>
<proteinExistence type="predicted"/>
<evidence type="ECO:0000313" key="3">
    <source>
        <dbReference type="Proteomes" id="UP001443914"/>
    </source>
</evidence>
<sequence>MVARVDPLGCKWLRVHIRYMDHTVGLVIYMHAFDTVIDKVTWQPYSKDVLLHLPEICSEDLDEWIVIALLNALSWWSGIFLIGSLDSLVGILRFLHYATRILICTPLTVGVVRLTMRRCMQYPLKSGRTGRKL</sequence>
<gene>
    <name evidence="2" type="ORF">RND81_07G160400</name>
</gene>
<accession>A0AAW1JQX9</accession>
<evidence type="ECO:0000313" key="2">
    <source>
        <dbReference type="EMBL" id="KAK9706917.1"/>
    </source>
</evidence>
<keyword evidence="3" id="KW-1185">Reference proteome</keyword>
<comment type="caution">
    <text evidence="2">The sequence shown here is derived from an EMBL/GenBank/DDBJ whole genome shotgun (WGS) entry which is preliminary data.</text>
</comment>
<reference evidence="2" key="1">
    <citation type="submission" date="2024-03" db="EMBL/GenBank/DDBJ databases">
        <title>WGS assembly of Saponaria officinalis var. Norfolk2.</title>
        <authorList>
            <person name="Jenkins J."/>
            <person name="Shu S."/>
            <person name="Grimwood J."/>
            <person name="Barry K."/>
            <person name="Goodstein D."/>
            <person name="Schmutz J."/>
            <person name="Leebens-Mack J."/>
            <person name="Osbourn A."/>
        </authorList>
    </citation>
    <scope>NUCLEOTIDE SEQUENCE [LARGE SCALE GENOMIC DNA]</scope>
    <source>
        <strain evidence="2">JIC</strain>
    </source>
</reference>
<evidence type="ECO:0000256" key="1">
    <source>
        <dbReference type="SAM" id="Phobius"/>
    </source>
</evidence>
<keyword evidence="1" id="KW-1133">Transmembrane helix</keyword>
<name>A0AAW1JQX9_SAPOF</name>
<keyword evidence="1" id="KW-0472">Membrane</keyword>
<protein>
    <submittedName>
        <fullName evidence="2">Uncharacterized protein</fullName>
    </submittedName>
</protein>
<keyword evidence="1" id="KW-0812">Transmembrane</keyword>
<feature type="transmembrane region" description="Helical" evidence="1">
    <location>
        <begin position="97"/>
        <end position="116"/>
    </location>
</feature>
<dbReference type="Proteomes" id="UP001443914">
    <property type="component" value="Unassembled WGS sequence"/>
</dbReference>
<feature type="transmembrane region" description="Helical" evidence="1">
    <location>
        <begin position="64"/>
        <end position="85"/>
    </location>
</feature>
<dbReference type="EMBL" id="JBDFQZ010000007">
    <property type="protein sequence ID" value="KAK9706917.1"/>
    <property type="molecule type" value="Genomic_DNA"/>
</dbReference>